<gene>
    <name evidence="2" type="ORF">N0F65_006210</name>
</gene>
<dbReference type="Gene3D" id="3.30.420.10">
    <property type="entry name" value="Ribonuclease H-like superfamily/Ribonuclease H"/>
    <property type="match status" value="1"/>
</dbReference>
<reference evidence="2" key="1">
    <citation type="submission" date="2022-11" db="EMBL/GenBank/DDBJ databases">
        <authorList>
            <person name="Morgan W.R."/>
            <person name="Tartar A."/>
        </authorList>
    </citation>
    <scope>NUCLEOTIDE SEQUENCE</scope>
    <source>
        <strain evidence="2">ARSEF 373</strain>
    </source>
</reference>
<dbReference type="InterPro" id="IPR038717">
    <property type="entry name" value="Tc1-like_DDE_dom"/>
</dbReference>
<dbReference type="PANTHER" id="PTHR46564:SF1">
    <property type="entry name" value="TRANSPOSASE"/>
    <property type="match status" value="1"/>
</dbReference>
<accession>A0AAV2Z930</accession>
<proteinExistence type="predicted"/>
<dbReference type="Pfam" id="PF13358">
    <property type="entry name" value="DDE_3"/>
    <property type="match status" value="1"/>
</dbReference>
<dbReference type="Proteomes" id="UP001146120">
    <property type="component" value="Unassembled WGS sequence"/>
</dbReference>
<dbReference type="InterPro" id="IPR036397">
    <property type="entry name" value="RNaseH_sf"/>
</dbReference>
<dbReference type="AlphaFoldDB" id="A0AAV2Z930"/>
<dbReference type="EMBL" id="DAKRPA010000033">
    <property type="protein sequence ID" value="DBA02335.1"/>
    <property type="molecule type" value="Genomic_DNA"/>
</dbReference>
<name>A0AAV2Z930_9STRA</name>
<evidence type="ECO:0000313" key="2">
    <source>
        <dbReference type="EMBL" id="DBA02335.1"/>
    </source>
</evidence>
<keyword evidence="3" id="KW-1185">Reference proteome</keyword>
<organism evidence="2 3">
    <name type="scientific">Lagenidium giganteum</name>
    <dbReference type="NCBI Taxonomy" id="4803"/>
    <lineage>
        <taxon>Eukaryota</taxon>
        <taxon>Sar</taxon>
        <taxon>Stramenopiles</taxon>
        <taxon>Oomycota</taxon>
        <taxon>Peronosporomycetes</taxon>
        <taxon>Pythiales</taxon>
        <taxon>Pythiaceae</taxon>
    </lineage>
</organism>
<feature type="domain" description="Tc1-like transposase DDE" evidence="1">
    <location>
        <begin position="10"/>
        <end position="125"/>
    </location>
</feature>
<evidence type="ECO:0000313" key="3">
    <source>
        <dbReference type="Proteomes" id="UP001146120"/>
    </source>
</evidence>
<comment type="caution">
    <text evidence="2">The sequence shown here is derived from an EMBL/GenBank/DDBJ whole genome shotgun (WGS) entry which is preliminary data.</text>
</comment>
<reference evidence="2" key="2">
    <citation type="journal article" date="2023" name="Microbiol Resour">
        <title>Decontamination and Annotation of the Draft Genome Sequence of the Oomycete Lagenidium giganteum ARSEF 373.</title>
        <authorList>
            <person name="Morgan W.R."/>
            <person name="Tartar A."/>
        </authorList>
    </citation>
    <scope>NUCLEOTIDE SEQUENCE</scope>
    <source>
        <strain evidence="2">ARSEF 373</strain>
    </source>
</reference>
<evidence type="ECO:0000259" key="1">
    <source>
        <dbReference type="Pfam" id="PF13358"/>
    </source>
</evidence>
<dbReference type="PANTHER" id="PTHR46564">
    <property type="entry name" value="TRANSPOSASE"/>
    <property type="match status" value="1"/>
</dbReference>
<sequence length="126" mass="14322">MQSFYTYPEQVVCVDETRKNGTDSARRFAWSRRGEKPIVRVPFSRGNRVTALAACDSNGFIAWTATRGTFFTQTVVPKPNPWPLPHSIVVIDNARIHMYPQIAEVIEQCGAIRTYLPPYCPHLSPR</sequence>
<dbReference type="GO" id="GO:0003676">
    <property type="term" value="F:nucleic acid binding"/>
    <property type="evidence" value="ECO:0007669"/>
    <property type="project" value="InterPro"/>
</dbReference>
<protein>
    <recommendedName>
        <fullName evidence="1">Tc1-like transposase DDE domain-containing protein</fullName>
    </recommendedName>
</protein>